<evidence type="ECO:0008006" key="5">
    <source>
        <dbReference type="Google" id="ProtNLM"/>
    </source>
</evidence>
<dbReference type="GO" id="GO:0008270">
    <property type="term" value="F:zinc ion binding"/>
    <property type="evidence" value="ECO:0007669"/>
    <property type="project" value="InterPro"/>
</dbReference>
<gene>
    <name evidence="3" type="ORF">CLUP02_14755</name>
</gene>
<name>A0A9Q8WN08_9PEZI</name>
<dbReference type="CDD" id="cd00067">
    <property type="entry name" value="GAL4"/>
    <property type="match status" value="1"/>
</dbReference>
<feature type="compositionally biased region" description="Low complexity" evidence="2">
    <location>
        <begin position="574"/>
        <end position="597"/>
    </location>
</feature>
<feature type="region of interest" description="Disordered" evidence="2">
    <location>
        <begin position="267"/>
        <end position="288"/>
    </location>
</feature>
<reference evidence="3" key="1">
    <citation type="journal article" date="2021" name="Mol. Plant Microbe Interact.">
        <title>Complete Genome Sequence of the Plant-Pathogenic Fungus Colletotrichum lupini.</title>
        <authorList>
            <person name="Baroncelli R."/>
            <person name="Pensec F."/>
            <person name="Da Lio D."/>
            <person name="Boufleur T."/>
            <person name="Vicente I."/>
            <person name="Sarrocco S."/>
            <person name="Picot A."/>
            <person name="Baraldi E."/>
            <person name="Sukno S."/>
            <person name="Thon M."/>
            <person name="Le Floch G."/>
        </authorList>
    </citation>
    <scope>NUCLEOTIDE SEQUENCE</scope>
    <source>
        <strain evidence="3">IMI 504893</strain>
    </source>
</reference>
<organism evidence="3 4">
    <name type="scientific">Colletotrichum lupini</name>
    <dbReference type="NCBI Taxonomy" id="145971"/>
    <lineage>
        <taxon>Eukaryota</taxon>
        <taxon>Fungi</taxon>
        <taxon>Dikarya</taxon>
        <taxon>Ascomycota</taxon>
        <taxon>Pezizomycotina</taxon>
        <taxon>Sordariomycetes</taxon>
        <taxon>Hypocreomycetidae</taxon>
        <taxon>Glomerellales</taxon>
        <taxon>Glomerellaceae</taxon>
        <taxon>Colletotrichum</taxon>
        <taxon>Colletotrichum acutatum species complex</taxon>
    </lineage>
</organism>
<feature type="region of interest" description="Disordered" evidence="2">
    <location>
        <begin position="317"/>
        <end position="352"/>
    </location>
</feature>
<keyword evidence="1" id="KW-0539">Nucleus</keyword>
<proteinExistence type="predicted"/>
<dbReference type="GeneID" id="73348691"/>
<dbReference type="Proteomes" id="UP000830671">
    <property type="component" value="Chromosome 8"/>
</dbReference>
<evidence type="ECO:0000313" key="4">
    <source>
        <dbReference type="Proteomes" id="UP000830671"/>
    </source>
</evidence>
<dbReference type="EMBL" id="CP019480">
    <property type="protein sequence ID" value="UQC89226.1"/>
    <property type="molecule type" value="Genomic_DNA"/>
</dbReference>
<dbReference type="KEGG" id="clup:CLUP02_14755"/>
<dbReference type="AlphaFoldDB" id="A0A9Q8WN08"/>
<sequence>MPRIPKSPINGNGTQTTAALSQLTLIAFPSLLRLSQRAREQACRDALKDYEPSISAFSCISSLSSSRPEAIEVRLAIDPSPRPACQRRPHLVFYLFIGEPDTFSDVLGLLNQYEGVLNRHESLAANLGAKLTGPRLLKAMEGAFEGPIITNPPPPYGAAPVSWLDIVTFAKTNPEKFVLTTGHDGERTCQFYLNGIQTQILEDDWRLIINGALDRFSVVSTAPLEEDETAEVATLEIVEQRLQVLIKKADEIAKRARQLNYHLSGRRAGINSRHGGQQGSSSAFQSVNHSRGHVAHGAGYDLHADLLQQFLSSSQAYPPRVPSSAGLEQAHSTGQHTPPATNPHPHSLPLQGRPVVVHAPPVMPQRDPSYDPSSPHRAIITARIEKLNKGDQIWPPCDRCRRLKSPCIKHLTACQGCTKKHAKCGWKTITEEEIVWLNREASSSADEAPQVEPSPVQPAPVRTLRYDPTQDDGRTHEPPPQPQPPTSSSANLMPGGGDVSRPASRGQPDHRQRSPLDPGSRSRTSSFMDVEHEPPPPMNHKPWMPEPHPHRGEQQHQNQLPSLKNDHMLLSHMASAATAAADARDATSTPASSMVGR</sequence>
<keyword evidence="4" id="KW-1185">Reference proteome</keyword>
<accession>A0A9Q8WN08</accession>
<protein>
    <recommendedName>
        <fullName evidence="5">Zn(2)-C6 fungal-type domain-containing protein</fullName>
    </recommendedName>
</protein>
<evidence type="ECO:0000313" key="3">
    <source>
        <dbReference type="EMBL" id="UQC89226.1"/>
    </source>
</evidence>
<evidence type="ECO:0000256" key="2">
    <source>
        <dbReference type="SAM" id="MobiDB-lite"/>
    </source>
</evidence>
<evidence type="ECO:0000256" key="1">
    <source>
        <dbReference type="ARBA" id="ARBA00023242"/>
    </source>
</evidence>
<feature type="region of interest" description="Disordered" evidence="2">
    <location>
        <begin position="441"/>
        <end position="597"/>
    </location>
</feature>
<dbReference type="RefSeq" id="XP_049150827.1">
    <property type="nucleotide sequence ID" value="XM_049293681.1"/>
</dbReference>
<dbReference type="GO" id="GO:0000981">
    <property type="term" value="F:DNA-binding transcription factor activity, RNA polymerase II-specific"/>
    <property type="evidence" value="ECO:0007669"/>
    <property type="project" value="InterPro"/>
</dbReference>
<dbReference type="InterPro" id="IPR001138">
    <property type="entry name" value="Zn2Cys6_DnaBD"/>
</dbReference>
<feature type="compositionally biased region" description="Polar residues" evidence="2">
    <location>
        <begin position="330"/>
        <end position="339"/>
    </location>
</feature>